<dbReference type="InterPro" id="IPR036322">
    <property type="entry name" value="WD40_repeat_dom_sf"/>
</dbReference>
<feature type="repeat" description="WD" evidence="3">
    <location>
        <begin position="1425"/>
        <end position="1466"/>
    </location>
</feature>
<dbReference type="PROSITE" id="PS50294">
    <property type="entry name" value="WD_REPEATS_REGION"/>
    <property type="match status" value="7"/>
</dbReference>
<feature type="repeat" description="WD" evidence="3">
    <location>
        <begin position="1550"/>
        <end position="1591"/>
    </location>
</feature>
<dbReference type="PANTHER" id="PTHR22847:SF637">
    <property type="entry name" value="WD REPEAT DOMAIN 5B"/>
    <property type="match status" value="1"/>
</dbReference>
<dbReference type="PRINTS" id="PR00320">
    <property type="entry name" value="GPROTEINBRPT"/>
</dbReference>
<dbReference type="InterPro" id="IPR015943">
    <property type="entry name" value="WD40/YVTN_repeat-like_dom_sf"/>
</dbReference>
<keyword evidence="1 3" id="KW-0853">WD repeat</keyword>
<evidence type="ECO:0000259" key="5">
    <source>
        <dbReference type="Pfam" id="PF12894"/>
    </source>
</evidence>
<dbReference type="SUPFAM" id="SSF52540">
    <property type="entry name" value="P-loop containing nucleoside triphosphate hydrolases"/>
    <property type="match status" value="1"/>
</dbReference>
<comment type="caution">
    <text evidence="7">The sequence shown here is derived from an EMBL/GenBank/DDBJ whole genome shotgun (WGS) entry which is preliminary data.</text>
</comment>
<feature type="repeat" description="WD" evidence="3">
    <location>
        <begin position="1240"/>
        <end position="1277"/>
    </location>
</feature>
<gene>
    <name evidence="7" type="ORF">DB30_05935</name>
</gene>
<evidence type="ECO:0000256" key="2">
    <source>
        <dbReference type="ARBA" id="ARBA00022737"/>
    </source>
</evidence>
<sequence>MHIRLEFARADDVEDPYAIRMGRQEYVLRGPGGTFGGASLRWNDALLAELAGVARPSPDPEAVQALGGRLREFLEPTGWASREREIQDALEADTPVLLTVRSAAAELYALPFELLTIKATGQHLGELSGLLIRYEWPGTSTTATEVSPAPEGGRILFAWSAAGGEVPVSDHHESIRAGIKAGELPANHLVELRHASLTRIDDALKAASEAGQPITVLHLLCHGAAAGQSIGLALEHHTDDDGTDIVDAGRLRRVLGAHAPTLRSVVLCACKGADPGALGAQLGSVAQVLHRAGVETVLASRFPLSVAGSTIFARVFYAQLLGEPSSVEAAFLAGRRALTAQDASLDWASIQLYARESDGDDHRPIVFRPYRGLLPFRASDRRFFYGRDTECALIRGRVDELLSGQDPRFLAIAGASGSGKSSVVMAGVLPSLVEREDQRWVHTLMRPGGRQSPTEELLAAVCRLIPGVQSSLPELIGSLRTQGPELRVLVLIDQFEEVFASTEASQFVGLLWTLATTPNLPLVVMITMRIDFLGHCSQIALDHAGTRLDTIVYDDNHHIFIGHLQPRALEQAIRRPAERVGLQLDAGLVQALTREVGDEPGALPLLEYALDLLWRSRVDNRMTVDTYNGFGSVEGALTRTADELIESMPDAQLAQARRLLLSLVDVQADGSARTRRRVRRAEVAPSDAADRAAFAETSRRLLEARLVVTGEHGSDEVWYDVAHEALIRRWSKLQTWLDADRGKVTAIRKVTGWAAEWLAANRKGYLLKDHRLGYAQSVREEFGLRELSTEVIDFLVASERAERRRRALVWLGVGLSIGLAIAFGVFQDREEATQRVLANEAQAATLEAHEATAAAKRSMQTAQQAVRIGQNLHRINGARMVQGREPTLALLLLRDADIKAGDPQIGWWEGAAVAVQRPVSRAVFRGHGQTINTARFSPDASSVLTTSVDGTARVWSLTGALISTLNYDGALDPDRIPDSGSDVRDANFTADGDRIVALTARGEVILWDLREDPPTATKLGIHGSRHGHEGNSIDVSPDGAWALSASEDGRAHLWPLAGGEEWSFNHQANVQTAVFSPDGQWFATASGALIRVWKLAERDQDPIVLRGHDHAVNSIAFNQVDDRTRLVSASDDKTARVWSLSPQPELEPIAVLRGHTESVRSASFDPTGERVVTGSADSNVRVWTLTGDPSGFAEFVEFTDIENVVGHVGFTTTGAHVVGVADDGMACIWDANGDEASVYMLGHINQIGALDFARINGREFVLTGSNDATARLWDTTSFEDWIAVEGHGRPIRSVAWSPAGDRVATATSAGLVHVWTQAGQGPLWEHEHSDAASISDIEFDATGDRLAAAGEDGRVTIIDVASGQLLTVLDGHDSGLSSVAWSPTDADLVLTATTTGELVLWDLGLDPGLDPGPGGALLDTPLRRITASDGRVWSGKFDPRGRTMLSASDDGRLQIWALDGSSLRSPAELNLTTTVYAAEFSPDGQYIALSTQDALVRLVSTTTGEVRELQGHVAPVLDVRFSPNSELLVTASMDGSARVWTVETGAHFSIEGHAGSVRAAAISPDSKHLLAGTSEDSAHIWHLEKFQVSEAELHAAIDQATSDCIPVELRTSFLREDPQTAQAALDSCEARREGTR</sequence>
<dbReference type="CDD" id="cd00200">
    <property type="entry name" value="WD40"/>
    <property type="match status" value="3"/>
</dbReference>
<organism evidence="7 8">
    <name type="scientific">Enhygromyxa salina</name>
    <dbReference type="NCBI Taxonomy" id="215803"/>
    <lineage>
        <taxon>Bacteria</taxon>
        <taxon>Pseudomonadati</taxon>
        <taxon>Myxococcota</taxon>
        <taxon>Polyangia</taxon>
        <taxon>Nannocystales</taxon>
        <taxon>Nannocystaceae</taxon>
        <taxon>Enhygromyxa</taxon>
    </lineage>
</organism>
<feature type="repeat" description="WD" evidence="3">
    <location>
        <begin position="1369"/>
        <end position="1403"/>
    </location>
</feature>
<dbReference type="InterPro" id="IPR020472">
    <property type="entry name" value="WD40_PAC1"/>
</dbReference>
<dbReference type="InterPro" id="IPR001680">
    <property type="entry name" value="WD40_rpt"/>
</dbReference>
<feature type="repeat" description="WD" evidence="3">
    <location>
        <begin position="1152"/>
        <end position="1185"/>
    </location>
</feature>
<feature type="repeat" description="WD" evidence="3">
    <location>
        <begin position="924"/>
        <end position="957"/>
    </location>
</feature>
<dbReference type="Gene3D" id="2.130.10.10">
    <property type="entry name" value="YVTN repeat-like/Quinoprotein amine dehydrogenase"/>
    <property type="match status" value="5"/>
</dbReference>
<dbReference type="InterPro" id="IPR024983">
    <property type="entry name" value="CHAT_dom"/>
</dbReference>
<dbReference type="Proteomes" id="UP000031599">
    <property type="component" value="Unassembled WGS sequence"/>
</dbReference>
<feature type="domain" description="Anaphase-promoting complex subunit 4-like WD40" evidence="5">
    <location>
        <begin position="1294"/>
        <end position="1382"/>
    </location>
</feature>
<name>A0A0C2D791_9BACT</name>
<dbReference type="InterPro" id="IPR027417">
    <property type="entry name" value="P-loop_NTPase"/>
</dbReference>
<feature type="repeat" description="WD" evidence="3">
    <location>
        <begin position="1284"/>
        <end position="1315"/>
    </location>
</feature>
<evidence type="ECO:0000313" key="7">
    <source>
        <dbReference type="EMBL" id="KIG19031.1"/>
    </source>
</evidence>
<dbReference type="InterPro" id="IPR024977">
    <property type="entry name" value="Apc4-like_WD40_dom"/>
</dbReference>
<feature type="domain" description="CHAT" evidence="4">
    <location>
        <begin position="93"/>
        <end position="353"/>
    </location>
</feature>
<dbReference type="PROSITE" id="PS00678">
    <property type="entry name" value="WD_REPEATS_1"/>
    <property type="match status" value="1"/>
</dbReference>
<evidence type="ECO:0000313" key="8">
    <source>
        <dbReference type="Proteomes" id="UP000031599"/>
    </source>
</evidence>
<dbReference type="Pfam" id="PF12770">
    <property type="entry name" value="CHAT"/>
    <property type="match status" value="1"/>
</dbReference>
<evidence type="ECO:0000259" key="6">
    <source>
        <dbReference type="Pfam" id="PF20703"/>
    </source>
</evidence>
<feature type="domain" description="Novel STAND NTPase 1" evidence="6">
    <location>
        <begin position="369"/>
        <end position="763"/>
    </location>
</feature>
<proteinExistence type="predicted"/>
<dbReference type="EMBL" id="JMCC02000006">
    <property type="protein sequence ID" value="KIG19031.1"/>
    <property type="molecule type" value="Genomic_DNA"/>
</dbReference>
<evidence type="ECO:0000259" key="4">
    <source>
        <dbReference type="Pfam" id="PF12770"/>
    </source>
</evidence>
<dbReference type="PANTHER" id="PTHR22847">
    <property type="entry name" value="WD40 REPEAT PROTEIN"/>
    <property type="match status" value="1"/>
</dbReference>
<dbReference type="InterPro" id="IPR049052">
    <property type="entry name" value="nSTAND1"/>
</dbReference>
<dbReference type="Pfam" id="PF00400">
    <property type="entry name" value="WD40"/>
    <property type="match status" value="8"/>
</dbReference>
<feature type="repeat" description="WD" evidence="3">
    <location>
        <begin position="1509"/>
        <end position="1550"/>
    </location>
</feature>
<dbReference type="Pfam" id="PF20703">
    <property type="entry name" value="nSTAND1"/>
    <property type="match status" value="1"/>
</dbReference>
<dbReference type="PROSITE" id="PS50082">
    <property type="entry name" value="WD_REPEATS_2"/>
    <property type="match status" value="9"/>
</dbReference>
<reference evidence="7 8" key="1">
    <citation type="submission" date="2014-12" db="EMBL/GenBank/DDBJ databases">
        <title>Genome assembly of Enhygromyxa salina DSM 15201.</title>
        <authorList>
            <person name="Sharma G."/>
            <person name="Subramanian S."/>
        </authorList>
    </citation>
    <scope>NUCLEOTIDE SEQUENCE [LARGE SCALE GENOMIC DNA]</scope>
    <source>
        <strain evidence="7 8">DSM 15201</strain>
    </source>
</reference>
<dbReference type="SUPFAM" id="SSF50978">
    <property type="entry name" value="WD40 repeat-like"/>
    <property type="match status" value="3"/>
</dbReference>
<feature type="repeat" description="WD" evidence="3">
    <location>
        <begin position="1105"/>
        <end position="1148"/>
    </location>
</feature>
<keyword evidence="2" id="KW-0677">Repeat</keyword>
<accession>A0A0C2D791</accession>
<protein>
    <submittedName>
        <fullName evidence="7">High-affnity carbon uptake protein Hat/HatR</fullName>
    </submittedName>
</protein>
<evidence type="ECO:0000256" key="1">
    <source>
        <dbReference type="ARBA" id="ARBA00022574"/>
    </source>
</evidence>
<dbReference type="Pfam" id="PF12894">
    <property type="entry name" value="ANAPC4_WD40"/>
    <property type="match status" value="1"/>
</dbReference>
<dbReference type="InterPro" id="IPR019775">
    <property type="entry name" value="WD40_repeat_CS"/>
</dbReference>
<evidence type="ECO:0000256" key="3">
    <source>
        <dbReference type="PROSITE-ProRule" id="PRU00221"/>
    </source>
</evidence>
<dbReference type="SMART" id="SM00320">
    <property type="entry name" value="WD40"/>
    <property type="match status" value="15"/>
</dbReference>